<sequence>AETLLSISGNGRIPEVAIQCDTLWIPPNKYSRQAVSIMETIVFADREIETGDDGIVMWDDSPFVVQKYDEDNVLIGHALGSEEAKLAVRKVEMVARLRDNSARHMHCEAAREASIVAPIDSDSDNQNASADISSPSSVTLETTDLGTASNIEIECPI</sequence>
<protein>
    <submittedName>
        <fullName evidence="2">Uncharacterized protein</fullName>
    </submittedName>
</protein>
<proteinExistence type="predicted"/>
<feature type="non-terminal residue" evidence="2">
    <location>
        <position position="1"/>
    </location>
</feature>
<organism evidence="2 3">
    <name type="scientific">Amniculicola lignicola CBS 123094</name>
    <dbReference type="NCBI Taxonomy" id="1392246"/>
    <lineage>
        <taxon>Eukaryota</taxon>
        <taxon>Fungi</taxon>
        <taxon>Dikarya</taxon>
        <taxon>Ascomycota</taxon>
        <taxon>Pezizomycotina</taxon>
        <taxon>Dothideomycetes</taxon>
        <taxon>Pleosporomycetidae</taxon>
        <taxon>Pleosporales</taxon>
        <taxon>Amniculicolaceae</taxon>
        <taxon>Amniculicola</taxon>
    </lineage>
</organism>
<name>A0A6A5W4Z8_9PLEO</name>
<keyword evidence="3" id="KW-1185">Reference proteome</keyword>
<evidence type="ECO:0000313" key="3">
    <source>
        <dbReference type="Proteomes" id="UP000799779"/>
    </source>
</evidence>
<evidence type="ECO:0000313" key="2">
    <source>
        <dbReference type="EMBL" id="KAF1996950.1"/>
    </source>
</evidence>
<reference evidence="2" key="1">
    <citation type="journal article" date="2020" name="Stud. Mycol.">
        <title>101 Dothideomycetes genomes: a test case for predicting lifestyles and emergence of pathogens.</title>
        <authorList>
            <person name="Haridas S."/>
            <person name="Albert R."/>
            <person name="Binder M."/>
            <person name="Bloem J."/>
            <person name="Labutti K."/>
            <person name="Salamov A."/>
            <person name="Andreopoulos B."/>
            <person name="Baker S."/>
            <person name="Barry K."/>
            <person name="Bills G."/>
            <person name="Bluhm B."/>
            <person name="Cannon C."/>
            <person name="Castanera R."/>
            <person name="Culley D."/>
            <person name="Daum C."/>
            <person name="Ezra D."/>
            <person name="Gonzalez J."/>
            <person name="Henrissat B."/>
            <person name="Kuo A."/>
            <person name="Liang C."/>
            <person name="Lipzen A."/>
            <person name="Lutzoni F."/>
            <person name="Magnuson J."/>
            <person name="Mondo S."/>
            <person name="Nolan M."/>
            <person name="Ohm R."/>
            <person name="Pangilinan J."/>
            <person name="Park H.-J."/>
            <person name="Ramirez L."/>
            <person name="Alfaro M."/>
            <person name="Sun H."/>
            <person name="Tritt A."/>
            <person name="Yoshinaga Y."/>
            <person name="Zwiers L.-H."/>
            <person name="Turgeon B."/>
            <person name="Goodwin S."/>
            <person name="Spatafora J."/>
            <person name="Crous P."/>
            <person name="Grigoriev I."/>
        </authorList>
    </citation>
    <scope>NUCLEOTIDE SEQUENCE</scope>
    <source>
        <strain evidence="2">CBS 123094</strain>
    </source>
</reference>
<dbReference type="AlphaFoldDB" id="A0A6A5W4Z8"/>
<dbReference type="EMBL" id="ML977618">
    <property type="protein sequence ID" value="KAF1996950.1"/>
    <property type="molecule type" value="Genomic_DNA"/>
</dbReference>
<accession>A0A6A5W4Z8</accession>
<dbReference type="Proteomes" id="UP000799779">
    <property type="component" value="Unassembled WGS sequence"/>
</dbReference>
<feature type="compositionally biased region" description="Low complexity" evidence="1">
    <location>
        <begin position="124"/>
        <end position="134"/>
    </location>
</feature>
<feature type="region of interest" description="Disordered" evidence="1">
    <location>
        <begin position="118"/>
        <end position="140"/>
    </location>
</feature>
<gene>
    <name evidence="2" type="ORF">P154DRAFT_607058</name>
</gene>
<evidence type="ECO:0000256" key="1">
    <source>
        <dbReference type="SAM" id="MobiDB-lite"/>
    </source>
</evidence>